<dbReference type="EMBL" id="FRBT01000003">
    <property type="protein sequence ID" value="SHL94270.1"/>
    <property type="molecule type" value="Genomic_DNA"/>
</dbReference>
<sequence>MSTINEKIDDLAIKEYKGNNSAFAKAMGTSEANIRNYRKGIIPKLDFIIKLHEVFGISFEWLLLDKNDEFSSDKTKIECLDIETAEYKLLSLENDLLKERLKFQQEQIEFYKNNIDFLTSQNPVNKVMSPKEIESGLNIIDEIESISLKKSRKSIK</sequence>
<feature type="domain" description="HTH cro/C1-type" evidence="2">
    <location>
        <begin position="21"/>
        <end position="62"/>
    </location>
</feature>
<protein>
    <submittedName>
        <fullName evidence="3">Helix-turn-helix</fullName>
    </submittedName>
</protein>
<evidence type="ECO:0000256" key="1">
    <source>
        <dbReference type="SAM" id="Coils"/>
    </source>
</evidence>
<evidence type="ECO:0000313" key="3">
    <source>
        <dbReference type="EMBL" id="SHL94270.1"/>
    </source>
</evidence>
<dbReference type="OrthoDB" id="796548at2"/>
<dbReference type="GO" id="GO:0003677">
    <property type="term" value="F:DNA binding"/>
    <property type="evidence" value="ECO:0007669"/>
    <property type="project" value="InterPro"/>
</dbReference>
<dbReference type="Gene3D" id="1.10.260.40">
    <property type="entry name" value="lambda repressor-like DNA-binding domains"/>
    <property type="match status" value="1"/>
</dbReference>
<name>A0A1M7ERG0_9FLAO</name>
<proteinExistence type="predicted"/>
<dbReference type="PROSITE" id="PS50943">
    <property type="entry name" value="HTH_CROC1"/>
    <property type="match status" value="1"/>
</dbReference>
<evidence type="ECO:0000259" key="2">
    <source>
        <dbReference type="PROSITE" id="PS50943"/>
    </source>
</evidence>
<gene>
    <name evidence="3" type="ORF">SAMN05444484_10341</name>
</gene>
<feature type="coiled-coil region" evidence="1">
    <location>
        <begin position="87"/>
        <end position="121"/>
    </location>
</feature>
<dbReference type="RefSeq" id="WP_068845508.1">
    <property type="nucleotide sequence ID" value="NZ_FRBT01000003.1"/>
</dbReference>
<keyword evidence="4" id="KW-1185">Reference proteome</keyword>
<dbReference type="Pfam" id="PF01381">
    <property type="entry name" value="HTH_3"/>
    <property type="match status" value="1"/>
</dbReference>
<dbReference type="SUPFAM" id="SSF47413">
    <property type="entry name" value="lambda repressor-like DNA-binding domains"/>
    <property type="match status" value="1"/>
</dbReference>
<evidence type="ECO:0000313" key="4">
    <source>
        <dbReference type="Proteomes" id="UP000184028"/>
    </source>
</evidence>
<dbReference type="InterPro" id="IPR010982">
    <property type="entry name" value="Lambda_DNA-bd_dom_sf"/>
</dbReference>
<keyword evidence="1" id="KW-0175">Coiled coil</keyword>
<dbReference type="AlphaFoldDB" id="A0A1M7ERG0"/>
<dbReference type="CDD" id="cd00093">
    <property type="entry name" value="HTH_XRE"/>
    <property type="match status" value="1"/>
</dbReference>
<accession>A0A1M7ERG0</accession>
<dbReference type="InterPro" id="IPR001387">
    <property type="entry name" value="Cro/C1-type_HTH"/>
</dbReference>
<dbReference type="Proteomes" id="UP000184028">
    <property type="component" value="Unassembled WGS sequence"/>
</dbReference>
<organism evidence="3 4">
    <name type="scientific">Flavobacterium chilense</name>
    <dbReference type="NCBI Taxonomy" id="946677"/>
    <lineage>
        <taxon>Bacteria</taxon>
        <taxon>Pseudomonadati</taxon>
        <taxon>Bacteroidota</taxon>
        <taxon>Flavobacteriia</taxon>
        <taxon>Flavobacteriales</taxon>
        <taxon>Flavobacteriaceae</taxon>
        <taxon>Flavobacterium</taxon>
    </lineage>
</organism>
<reference evidence="4" key="1">
    <citation type="submission" date="2016-11" db="EMBL/GenBank/DDBJ databases">
        <authorList>
            <person name="Varghese N."/>
            <person name="Submissions S."/>
        </authorList>
    </citation>
    <scope>NUCLEOTIDE SEQUENCE [LARGE SCALE GENOMIC DNA]</scope>
    <source>
        <strain evidence="4">DSM 24724</strain>
    </source>
</reference>